<dbReference type="EMBL" id="MLGG01000024">
    <property type="protein sequence ID" value="KAK1455752.1"/>
    <property type="molecule type" value="Genomic_DNA"/>
</dbReference>
<dbReference type="InterPro" id="IPR029030">
    <property type="entry name" value="Caspase-like_dom_sf"/>
</dbReference>
<proteinExistence type="inferred from homology"/>
<protein>
    <recommendedName>
        <fullName evidence="5">Peptidase C14 caspase domain-containing protein</fullName>
    </recommendedName>
</protein>
<evidence type="ECO:0000313" key="7">
    <source>
        <dbReference type="Proteomes" id="UP001239795"/>
    </source>
</evidence>
<accession>A0AAI9XMC1</accession>
<dbReference type="InterPro" id="IPR011600">
    <property type="entry name" value="Pept_C14_caspase"/>
</dbReference>
<keyword evidence="4" id="KW-0865">Zymogen</keyword>
<dbReference type="GO" id="GO:0006915">
    <property type="term" value="P:apoptotic process"/>
    <property type="evidence" value="ECO:0007669"/>
    <property type="project" value="UniProtKB-KW"/>
</dbReference>
<name>A0AAI9XMC1_9PEZI</name>
<dbReference type="Pfam" id="PF00656">
    <property type="entry name" value="Peptidase_C14"/>
    <property type="match status" value="1"/>
</dbReference>
<dbReference type="Proteomes" id="UP001239795">
    <property type="component" value="Unassembled WGS sequence"/>
</dbReference>
<comment type="similarity">
    <text evidence="1">Belongs to the peptidase C14B family.</text>
</comment>
<feature type="domain" description="Peptidase C14 caspase" evidence="5">
    <location>
        <begin position="11"/>
        <end position="271"/>
    </location>
</feature>
<reference evidence="6 7" key="1">
    <citation type="submission" date="2016-10" db="EMBL/GenBank/DDBJ databases">
        <title>The genome sequence of Colletotrichum fioriniae PJ7.</title>
        <authorList>
            <person name="Baroncelli R."/>
        </authorList>
    </citation>
    <scope>NUCLEOTIDE SEQUENCE [LARGE SCALE GENOMIC DNA]</scope>
    <source>
        <strain evidence="6">Col 31</strain>
    </source>
</reference>
<evidence type="ECO:0000256" key="3">
    <source>
        <dbReference type="ARBA" id="ARBA00022807"/>
    </source>
</evidence>
<evidence type="ECO:0000259" key="5">
    <source>
        <dbReference type="Pfam" id="PF00656"/>
    </source>
</evidence>
<dbReference type="GO" id="GO:0005737">
    <property type="term" value="C:cytoplasm"/>
    <property type="evidence" value="ECO:0007669"/>
    <property type="project" value="TreeGrafter"/>
</dbReference>
<keyword evidence="2" id="KW-0053">Apoptosis</keyword>
<gene>
    <name evidence="6" type="ORF">CMEL01_04512</name>
</gene>
<evidence type="ECO:0000256" key="1">
    <source>
        <dbReference type="ARBA" id="ARBA00009005"/>
    </source>
</evidence>
<comment type="caution">
    <text evidence="6">The sequence shown here is derived from an EMBL/GenBank/DDBJ whole genome shotgun (WGS) entry which is preliminary data.</text>
</comment>
<dbReference type="InterPro" id="IPR050452">
    <property type="entry name" value="Metacaspase"/>
</dbReference>
<evidence type="ECO:0000256" key="4">
    <source>
        <dbReference type="ARBA" id="ARBA00023145"/>
    </source>
</evidence>
<organism evidence="6 7">
    <name type="scientific">Colletotrichum melonis</name>
    <dbReference type="NCBI Taxonomy" id="1209925"/>
    <lineage>
        <taxon>Eukaryota</taxon>
        <taxon>Fungi</taxon>
        <taxon>Dikarya</taxon>
        <taxon>Ascomycota</taxon>
        <taxon>Pezizomycotina</taxon>
        <taxon>Sordariomycetes</taxon>
        <taxon>Hypocreomycetidae</taxon>
        <taxon>Glomerellales</taxon>
        <taxon>Glomerellaceae</taxon>
        <taxon>Colletotrichum</taxon>
        <taxon>Colletotrichum acutatum species complex</taxon>
    </lineage>
</organism>
<dbReference type="GO" id="GO:0004197">
    <property type="term" value="F:cysteine-type endopeptidase activity"/>
    <property type="evidence" value="ECO:0007669"/>
    <property type="project" value="InterPro"/>
</dbReference>
<keyword evidence="7" id="KW-1185">Reference proteome</keyword>
<evidence type="ECO:0000256" key="2">
    <source>
        <dbReference type="ARBA" id="ARBA00022703"/>
    </source>
</evidence>
<dbReference type="GO" id="GO:0006508">
    <property type="term" value="P:proteolysis"/>
    <property type="evidence" value="ECO:0007669"/>
    <property type="project" value="InterPro"/>
</dbReference>
<dbReference type="AlphaFoldDB" id="A0AAI9XMC1"/>
<evidence type="ECO:0000313" key="6">
    <source>
        <dbReference type="EMBL" id="KAK1455752.1"/>
    </source>
</evidence>
<dbReference type="Gene3D" id="3.40.50.1460">
    <property type="match status" value="1"/>
</dbReference>
<keyword evidence="3" id="KW-0645">Protease</keyword>
<dbReference type="PANTHER" id="PTHR48104:SF30">
    <property type="entry name" value="METACASPASE-1"/>
    <property type="match status" value="1"/>
</dbReference>
<sequence length="654" mass="71526">MEILNNMGVGRKRALLIGSQLGNLEATPSDMKTMNEVLQLHGFTITICCNADTHDYVATKQGILDAIDAFTNDTTKGDAVLLYYTGHGGITERANPRNNSDRRRFQYILPLDFPQSRIGDFRGITDLEISQKLGALSKKTDNVTAIIDSCHSTRIARAGAREKSIHPGLYPEIFEHFQSIINHLPFEDDLYSMGNPSVVRIAAAEATEVAYEDEFPFRGARDAISKSILTEALVEALRHSKQFRMSWDKVMLRVKDRVMETSPSQHPSISGPSGRFCFQTEEDRLERGLLVVPDRRPFGSGHILQGGYLHGVEMGDLYAIMPTEAAAIQPELKIADGIVTRVKEQSATIDLRWNKPHTSLPDRGAHAILTQKALPNSRSPVIIQGSGGFVSNLSDAIGRSRFIRVGDNSAEFPTRVAVVEVKDDNISLMDDRGQVVGTFSAAEKSTCDEVTGILEALAKAKRVLGLQGAPPNVWPLLEVTVELGIVQDDGTKHPFTATSRCVEEGQSVYLEVTNSGSRRVHVSVLDLCLQHTTLINSDGTDVSPKESQVIGDTVAGTLKGLEVKWPPGAPRDRSIMVTVVAILTDQHADLRQLDSGFTSHGGMTNRKGDGMDLMEMVDQIVGGGDRPISKIMARAAAAGFGIWTCEYELSPERR</sequence>
<dbReference type="PANTHER" id="PTHR48104">
    <property type="entry name" value="METACASPASE-4"/>
    <property type="match status" value="1"/>
</dbReference>
<keyword evidence="3" id="KW-0378">Hydrolase</keyword>
<keyword evidence="3" id="KW-0788">Thiol protease</keyword>
<dbReference type="SUPFAM" id="SSF52129">
    <property type="entry name" value="Caspase-like"/>
    <property type="match status" value="1"/>
</dbReference>